<dbReference type="GO" id="GO:0020037">
    <property type="term" value="F:heme binding"/>
    <property type="evidence" value="ECO:0007669"/>
    <property type="project" value="InterPro"/>
</dbReference>
<comment type="caution">
    <text evidence="5">The sequence shown here is derived from an EMBL/GenBank/DDBJ whole genome shotgun (WGS) entry which is preliminary data.</text>
</comment>
<keyword evidence="2" id="KW-0479">Metal-binding</keyword>
<dbReference type="GO" id="GO:0005506">
    <property type="term" value="F:iron ion binding"/>
    <property type="evidence" value="ECO:0007669"/>
    <property type="project" value="InterPro"/>
</dbReference>
<dbReference type="GO" id="GO:0016705">
    <property type="term" value="F:oxidoreductase activity, acting on paired donors, with incorporation or reduction of molecular oxygen"/>
    <property type="evidence" value="ECO:0007669"/>
    <property type="project" value="InterPro"/>
</dbReference>
<dbReference type="InterPro" id="IPR036396">
    <property type="entry name" value="Cyt_P450_sf"/>
</dbReference>
<sequence length="399" mass="45423">MDYQLLGLVICLLVWAVLAIRKERRHRRVEGLRVLPPGPRRWPLVGNIFQLGWPPHESFARLAREHGPIMTLWLGSMLTVVISSEKVARDMFRNHDVVLAGRKVYESMTGSYGTDGSLIMAQYGPSWRTMRRLCTTEFFVTSRLDAMQGVRSRCIDRMVQFIKDASASGTVAIDVRRFFFLMSFNLIGNLVFSKDLLDPNSEKGGEFFYHTEKIMELVAKPNVADFLPILRRFDLQGIKRETHFHIKPVFEITGGFIHERMEARAGGCAEEKSRDYMDVLLEFRGDGAEQPLSFSSTSINTTILAGTRFHLNPTAELIQASLDGSIRRLIHLNSTTWLCTAAPVWNSPSPSPGAYGWDKVILDYNFQYSYSWDLPTDSLVIWMPQAGLWRGEVHQSNLN</sequence>
<dbReference type="PANTHER" id="PTHR47950:SF13">
    <property type="entry name" value="CYTOCHROME P450, FAMILY 76, SUBFAMILY G, POLYPEPTIDE 1"/>
    <property type="match status" value="1"/>
</dbReference>
<feature type="signal peptide" evidence="4">
    <location>
        <begin position="1"/>
        <end position="19"/>
    </location>
</feature>
<proteinExistence type="inferred from homology"/>
<keyword evidence="3" id="KW-0408">Iron</keyword>
<name>A0A834LJ24_RHOSS</name>
<accession>A0A834LJ24</accession>
<evidence type="ECO:0000313" key="6">
    <source>
        <dbReference type="Proteomes" id="UP000626092"/>
    </source>
</evidence>
<keyword evidence="4" id="KW-0732">Signal</keyword>
<dbReference type="InterPro" id="IPR001128">
    <property type="entry name" value="Cyt_P450"/>
</dbReference>
<evidence type="ECO:0000256" key="4">
    <source>
        <dbReference type="SAM" id="SignalP"/>
    </source>
</evidence>
<evidence type="ECO:0000313" key="5">
    <source>
        <dbReference type="EMBL" id="KAF7138170.1"/>
    </source>
</evidence>
<reference evidence="5" key="1">
    <citation type="submission" date="2019-11" db="EMBL/GenBank/DDBJ databases">
        <authorList>
            <person name="Liu Y."/>
            <person name="Hou J."/>
            <person name="Li T.-Q."/>
            <person name="Guan C.-H."/>
            <person name="Wu X."/>
            <person name="Wu H.-Z."/>
            <person name="Ling F."/>
            <person name="Zhang R."/>
            <person name="Shi X.-G."/>
            <person name="Ren J.-P."/>
            <person name="Chen E.-F."/>
            <person name="Sun J.-M."/>
        </authorList>
    </citation>
    <scope>NUCLEOTIDE SEQUENCE</scope>
    <source>
        <strain evidence="5">Adult_tree_wgs_1</strain>
        <tissue evidence="5">Leaves</tissue>
    </source>
</reference>
<dbReference type="AlphaFoldDB" id="A0A834LJ24"/>
<dbReference type="EMBL" id="WJXA01000007">
    <property type="protein sequence ID" value="KAF7138170.1"/>
    <property type="molecule type" value="Genomic_DNA"/>
</dbReference>
<dbReference type="GO" id="GO:0004497">
    <property type="term" value="F:monooxygenase activity"/>
    <property type="evidence" value="ECO:0007669"/>
    <property type="project" value="InterPro"/>
</dbReference>
<dbReference type="OrthoDB" id="3934656at2759"/>
<keyword evidence="6" id="KW-1185">Reference proteome</keyword>
<dbReference type="PANTHER" id="PTHR47950">
    <property type="entry name" value="CYTOCHROME P450, FAMILY 76, SUBFAMILY C, POLYPEPTIDE 5-RELATED"/>
    <property type="match status" value="1"/>
</dbReference>
<feature type="chain" id="PRO_5032794903" description="Cytochrome P450" evidence="4">
    <location>
        <begin position="20"/>
        <end position="399"/>
    </location>
</feature>
<evidence type="ECO:0000256" key="2">
    <source>
        <dbReference type="ARBA" id="ARBA00022723"/>
    </source>
</evidence>
<protein>
    <recommendedName>
        <fullName evidence="7">Cytochrome P450</fullName>
    </recommendedName>
</protein>
<dbReference type="SUPFAM" id="SSF48264">
    <property type="entry name" value="Cytochrome P450"/>
    <property type="match status" value="1"/>
</dbReference>
<evidence type="ECO:0000256" key="1">
    <source>
        <dbReference type="ARBA" id="ARBA00010617"/>
    </source>
</evidence>
<comment type="similarity">
    <text evidence="1">Belongs to the cytochrome P450 family.</text>
</comment>
<gene>
    <name evidence="5" type="ORF">RHSIM_Rhsim07G0187700</name>
</gene>
<evidence type="ECO:0000256" key="3">
    <source>
        <dbReference type="ARBA" id="ARBA00023004"/>
    </source>
</evidence>
<dbReference type="Gene3D" id="1.10.630.10">
    <property type="entry name" value="Cytochrome P450"/>
    <property type="match status" value="1"/>
</dbReference>
<dbReference type="Proteomes" id="UP000626092">
    <property type="component" value="Unassembled WGS sequence"/>
</dbReference>
<evidence type="ECO:0008006" key="7">
    <source>
        <dbReference type="Google" id="ProtNLM"/>
    </source>
</evidence>
<organism evidence="5 6">
    <name type="scientific">Rhododendron simsii</name>
    <name type="common">Sims's rhododendron</name>
    <dbReference type="NCBI Taxonomy" id="118357"/>
    <lineage>
        <taxon>Eukaryota</taxon>
        <taxon>Viridiplantae</taxon>
        <taxon>Streptophyta</taxon>
        <taxon>Embryophyta</taxon>
        <taxon>Tracheophyta</taxon>
        <taxon>Spermatophyta</taxon>
        <taxon>Magnoliopsida</taxon>
        <taxon>eudicotyledons</taxon>
        <taxon>Gunneridae</taxon>
        <taxon>Pentapetalae</taxon>
        <taxon>asterids</taxon>
        <taxon>Ericales</taxon>
        <taxon>Ericaceae</taxon>
        <taxon>Ericoideae</taxon>
        <taxon>Rhodoreae</taxon>
        <taxon>Rhododendron</taxon>
    </lineage>
</organism>
<dbReference type="Pfam" id="PF00067">
    <property type="entry name" value="p450"/>
    <property type="match status" value="1"/>
</dbReference>